<dbReference type="EMBL" id="AP022612">
    <property type="protein sequence ID" value="BBZ36071.1"/>
    <property type="molecule type" value="Genomic_DNA"/>
</dbReference>
<keyword evidence="2" id="KW-1185">Reference proteome</keyword>
<accession>A0A7I7Y584</accession>
<dbReference type="Proteomes" id="UP000466931">
    <property type="component" value="Chromosome"/>
</dbReference>
<evidence type="ECO:0000313" key="2">
    <source>
        <dbReference type="Proteomes" id="UP000466931"/>
    </source>
</evidence>
<gene>
    <name evidence="1" type="ORF">MCNF_46760</name>
</gene>
<organism evidence="1 2">
    <name type="scientific">Mycolicibacterium confluentis</name>
    <dbReference type="NCBI Taxonomy" id="28047"/>
    <lineage>
        <taxon>Bacteria</taxon>
        <taxon>Bacillati</taxon>
        <taxon>Actinomycetota</taxon>
        <taxon>Actinomycetes</taxon>
        <taxon>Mycobacteriales</taxon>
        <taxon>Mycobacteriaceae</taxon>
        <taxon>Mycolicibacterium</taxon>
    </lineage>
</organism>
<dbReference type="AlphaFoldDB" id="A0A7I7Y584"/>
<name>A0A7I7Y584_9MYCO</name>
<reference evidence="1" key="2">
    <citation type="submission" date="2020-02" db="EMBL/GenBank/DDBJ databases">
        <authorList>
            <person name="Matsumoto Y."/>
            <person name="Motooka D."/>
            <person name="Nakamura S."/>
        </authorList>
    </citation>
    <scope>NUCLEOTIDE SEQUENCE</scope>
    <source>
        <strain evidence="1">JCM 13671</strain>
    </source>
</reference>
<evidence type="ECO:0000313" key="1">
    <source>
        <dbReference type="EMBL" id="BBZ36071.1"/>
    </source>
</evidence>
<proteinExistence type="predicted"/>
<reference evidence="1" key="1">
    <citation type="journal article" date="2019" name="Emerg. Microbes Infect.">
        <title>Comprehensive subspecies identification of 175 nontuberculous mycobacteria species based on 7547 genomic profiles.</title>
        <authorList>
            <person name="Matsumoto Y."/>
            <person name="Kinjo T."/>
            <person name="Motooka D."/>
            <person name="Nabeya D."/>
            <person name="Jung N."/>
            <person name="Uechi K."/>
            <person name="Horii T."/>
            <person name="Iida T."/>
            <person name="Fujita J."/>
            <person name="Nakamura S."/>
        </authorList>
    </citation>
    <scope>NUCLEOTIDE SEQUENCE [LARGE SCALE GENOMIC DNA]</scope>
    <source>
        <strain evidence="1">JCM 13671</strain>
    </source>
</reference>
<protein>
    <submittedName>
        <fullName evidence="1">Uncharacterized protein</fullName>
    </submittedName>
</protein>
<sequence length="155" mass="16622">MVTLNDARQVFETEHTRPLAVGDCVVVDAGPPDQVQSRRSSCGEDPSYTVGALATSTGECPSAEYQHFPGPAADRATASLCLVPNLVADHCYRLGMPVGVVERAECTERSASNGVLVQITQRLDVRDRQACPSSAGQYAWPYPSPARTYCTATVF</sequence>